<reference evidence="8 9" key="1">
    <citation type="submission" date="2019-06" db="EMBL/GenBank/DDBJ databases">
        <authorList>
            <person name="Palmer J.M."/>
        </authorList>
    </citation>
    <scope>NUCLEOTIDE SEQUENCE [LARGE SCALE GENOMIC DNA]</scope>
    <source>
        <strain evidence="8 9">TWF703</strain>
    </source>
</reference>
<dbReference type="Pfam" id="PF13738">
    <property type="entry name" value="Pyr_redox_3"/>
    <property type="match status" value="1"/>
</dbReference>
<evidence type="ECO:0000256" key="2">
    <source>
        <dbReference type="ARBA" id="ARBA00022630"/>
    </source>
</evidence>
<comment type="caution">
    <text evidence="8">The sequence shown here is derived from an EMBL/GenBank/DDBJ whole genome shotgun (WGS) entry which is preliminary data.</text>
</comment>
<evidence type="ECO:0000256" key="3">
    <source>
        <dbReference type="ARBA" id="ARBA00022827"/>
    </source>
</evidence>
<evidence type="ECO:0000259" key="7">
    <source>
        <dbReference type="PROSITE" id="PS50181"/>
    </source>
</evidence>
<accession>A0A7C8NWK3</accession>
<gene>
    <name evidence="8" type="ORF">TWF703_007424</name>
</gene>
<keyword evidence="5" id="KW-0560">Oxidoreductase</keyword>
<evidence type="ECO:0000256" key="1">
    <source>
        <dbReference type="ARBA" id="ARBA00001974"/>
    </source>
</evidence>
<dbReference type="InterPro" id="IPR001810">
    <property type="entry name" value="F-box_dom"/>
</dbReference>
<dbReference type="PANTHER" id="PTHR43872">
    <property type="entry name" value="MONOOXYGENASE, PUTATIVE (AFU_ORTHOLOGUE AFUA_8G02570)-RELATED"/>
    <property type="match status" value="1"/>
</dbReference>
<comment type="cofactor">
    <cofactor evidence="1">
        <name>FAD</name>
        <dbReference type="ChEBI" id="CHEBI:57692"/>
    </cofactor>
</comment>
<evidence type="ECO:0000256" key="5">
    <source>
        <dbReference type="ARBA" id="ARBA00023002"/>
    </source>
</evidence>
<dbReference type="PANTHER" id="PTHR43872:SF1">
    <property type="entry name" value="MONOOXYGENASE, PUTATIVE (AFU_ORTHOLOGUE AFUA_8G02570)-RELATED"/>
    <property type="match status" value="1"/>
</dbReference>
<dbReference type="SUPFAM" id="SSF81383">
    <property type="entry name" value="F-box domain"/>
    <property type="match status" value="1"/>
</dbReference>
<dbReference type="InterPro" id="IPR036047">
    <property type="entry name" value="F-box-like_dom_sf"/>
</dbReference>
<dbReference type="InterPro" id="IPR036188">
    <property type="entry name" value="FAD/NAD-bd_sf"/>
</dbReference>
<dbReference type="PROSITE" id="PS50181">
    <property type="entry name" value="FBOX"/>
    <property type="match status" value="1"/>
</dbReference>
<dbReference type="FunFam" id="3.50.50.60:FF:000228">
    <property type="entry name" value="FAD-containing monooxygenase EthA"/>
    <property type="match status" value="1"/>
</dbReference>
<proteinExistence type="predicted"/>
<dbReference type="SMART" id="SM00256">
    <property type="entry name" value="FBOX"/>
    <property type="match status" value="1"/>
</dbReference>
<feature type="domain" description="F-box" evidence="7">
    <location>
        <begin position="83"/>
        <end position="130"/>
    </location>
</feature>
<dbReference type="AlphaFoldDB" id="A0A7C8NWK3"/>
<evidence type="ECO:0000256" key="4">
    <source>
        <dbReference type="ARBA" id="ARBA00022857"/>
    </source>
</evidence>
<organism evidence="8 9">
    <name type="scientific">Orbilia oligospora</name>
    <name type="common">Nematode-trapping fungus</name>
    <name type="synonym">Arthrobotrys oligospora</name>
    <dbReference type="NCBI Taxonomy" id="2813651"/>
    <lineage>
        <taxon>Eukaryota</taxon>
        <taxon>Fungi</taxon>
        <taxon>Dikarya</taxon>
        <taxon>Ascomycota</taxon>
        <taxon>Pezizomycotina</taxon>
        <taxon>Orbiliomycetes</taxon>
        <taxon>Orbiliales</taxon>
        <taxon>Orbiliaceae</taxon>
        <taxon>Orbilia</taxon>
    </lineage>
</organism>
<evidence type="ECO:0000256" key="6">
    <source>
        <dbReference type="ARBA" id="ARBA00023033"/>
    </source>
</evidence>
<name>A0A7C8NWK3_ORBOL</name>
<dbReference type="Proteomes" id="UP000480548">
    <property type="component" value="Unassembled WGS sequence"/>
</dbReference>
<dbReference type="EMBL" id="WIQZ01000046">
    <property type="protein sequence ID" value="KAF3132023.1"/>
    <property type="molecule type" value="Genomic_DNA"/>
</dbReference>
<keyword evidence="3" id="KW-0274">FAD</keyword>
<dbReference type="GO" id="GO:0004497">
    <property type="term" value="F:monooxygenase activity"/>
    <property type="evidence" value="ECO:0007669"/>
    <property type="project" value="UniProtKB-KW"/>
</dbReference>
<evidence type="ECO:0000313" key="8">
    <source>
        <dbReference type="EMBL" id="KAF3132023.1"/>
    </source>
</evidence>
<sequence length="1016" mass="113859">MYVTHRIGNVITVFGDEVGDTGVSVGLQLGMEVLTSGAGLAELKLNIMTPSARSDKVDFITVRQRDSFSSTFILCSPPKMTLLCALLDLPHELLHQILLNVDPADLARVRLTCTFLDQYLKKNELLFKELYLQLWDEPVETAAVSIGSTWEKRLQNVVWLRKVLESDHVDSKLNDYQQVVKFTAALLQVKDATKSKNLEFFDEVFDKVNLDTLLCRSSLFEQAGATHVPAQTEFERQLSAKLHCYYGIPIDPRSRKSKPTHPWARSLVYDLRNYDTNTMWGPFRADGSGRVDWEKLEAIMVVLGFNLKVLVEESDMPIGNLWGVKFRGAIPYSAPHLKPNLDNGLELPLELRDPYGVTGTWLRVVCFLDYHDFYAFNFGSIAPADGPRPPIDIREAIRFIKLGITVTRIEPPGPGDGQALPVVHFKGASRLMHAFWDPNANSELTGTVRLTTEGEIRWTSFSIFQGEERWRSEGIQIGGLCTARGVLGTWFDKDFDPHGPAGPTAFWKTSNEVDPNIVEPVIKRQYAALITKNGTMEDHFDIVVVGAGLAGISAAYRVQTVLPNRKFLILEARERIGGTWDIFKYPGIRSDSDLTTYGFPFAPWTKERQIANGSEIADYIQETVKSCGLENKIRLSHRVLTADWCSREKRWKLTVSENGTEVVIYTEFVMWGSGYYDQWEGLNPIIPGIERFEGIVAHPQFWPEDLDYSGKRVVVIGSGATAITLLPAMSKTAAHVTMLQRSPSYILPIPMVAAEDRILRACLPKWISSRLVRWKYLLLPRLTMELCRYFPGIIRAGMRRLTKALLPVHIPQDPHFEPKYKMGEQRICLAPDGDFFKCLHTPNASIVTDTIETITSTGLELGSGNRISADIIVTATGLKIQLFGGAHVKVDGQMVNISEKYAWNGTMLQDIPNAAMMIGYTSTAWTLGADIMAQLVIKVMVAMEKRGAKVVVPRLDLGMGVNPAPLLDINATYVKVAVGSVPMAGDRGPWRRRTGYYEDCWKVRFGDVTQELVFES</sequence>
<dbReference type="InterPro" id="IPR051820">
    <property type="entry name" value="FAD-binding_MO"/>
</dbReference>
<evidence type="ECO:0000313" key="9">
    <source>
        <dbReference type="Proteomes" id="UP000480548"/>
    </source>
</evidence>
<protein>
    <recommendedName>
        <fullName evidence="7">F-box domain-containing protein</fullName>
    </recommendedName>
</protein>
<dbReference type="SUPFAM" id="SSF51905">
    <property type="entry name" value="FAD/NAD(P)-binding domain"/>
    <property type="match status" value="2"/>
</dbReference>
<keyword evidence="6" id="KW-0503">Monooxygenase</keyword>
<keyword evidence="2" id="KW-0285">Flavoprotein</keyword>
<dbReference type="Pfam" id="PF12937">
    <property type="entry name" value="F-box-like"/>
    <property type="match status" value="1"/>
</dbReference>
<keyword evidence="4" id="KW-0521">NADP</keyword>
<dbReference type="PRINTS" id="PR00411">
    <property type="entry name" value="PNDRDTASEI"/>
</dbReference>
<dbReference type="Gene3D" id="3.50.50.60">
    <property type="entry name" value="FAD/NAD(P)-binding domain"/>
    <property type="match status" value="1"/>
</dbReference>